<dbReference type="Gene3D" id="1.10.10.10">
    <property type="entry name" value="Winged helix-like DNA-binding domain superfamily/Winged helix DNA-binding domain"/>
    <property type="match status" value="1"/>
</dbReference>
<dbReference type="InterPro" id="IPR052362">
    <property type="entry name" value="HTH-GbsR_regulator"/>
</dbReference>
<organism evidence="4 5">
    <name type="scientific">Arenibacter certesii</name>
    <dbReference type="NCBI Taxonomy" id="228955"/>
    <lineage>
        <taxon>Bacteria</taxon>
        <taxon>Pseudomonadati</taxon>
        <taxon>Bacteroidota</taxon>
        <taxon>Flavobacteriia</taxon>
        <taxon>Flavobacteriales</taxon>
        <taxon>Flavobacteriaceae</taxon>
        <taxon>Arenibacter</taxon>
    </lineage>
</organism>
<dbReference type="PANTHER" id="PTHR38465:SF1">
    <property type="entry name" value="HTH-TYPE TRANSCRIPTIONAL REGULATOR MJ1563-RELATED"/>
    <property type="match status" value="1"/>
</dbReference>
<evidence type="ECO:0000256" key="2">
    <source>
        <dbReference type="ARBA" id="ARBA00023125"/>
    </source>
</evidence>
<dbReference type="GO" id="GO:0003677">
    <property type="term" value="F:DNA binding"/>
    <property type="evidence" value="ECO:0007669"/>
    <property type="project" value="UniProtKB-KW"/>
</dbReference>
<reference evidence="4" key="1">
    <citation type="journal article" date="2014" name="Int. J. Syst. Evol. Microbiol.">
        <title>Complete genome sequence of Corynebacterium casei LMG S-19264T (=DSM 44701T), isolated from a smear-ripened cheese.</title>
        <authorList>
            <consortium name="US DOE Joint Genome Institute (JGI-PGF)"/>
            <person name="Walter F."/>
            <person name="Albersmeier A."/>
            <person name="Kalinowski J."/>
            <person name="Ruckert C."/>
        </authorList>
    </citation>
    <scope>NUCLEOTIDE SEQUENCE</scope>
    <source>
        <strain evidence="4">KCTC 12113</strain>
    </source>
</reference>
<evidence type="ECO:0000256" key="1">
    <source>
        <dbReference type="ARBA" id="ARBA00023015"/>
    </source>
</evidence>
<dbReference type="SUPFAM" id="SSF46785">
    <property type="entry name" value="Winged helix' DNA-binding domain"/>
    <property type="match status" value="1"/>
</dbReference>
<dbReference type="PANTHER" id="PTHR38465">
    <property type="entry name" value="HTH-TYPE TRANSCRIPTIONAL REGULATOR MJ1563-RELATED"/>
    <property type="match status" value="1"/>
</dbReference>
<dbReference type="Proteomes" id="UP000634668">
    <property type="component" value="Unassembled WGS sequence"/>
</dbReference>
<keyword evidence="3" id="KW-0804">Transcription</keyword>
<evidence type="ECO:0008006" key="6">
    <source>
        <dbReference type="Google" id="ProtNLM"/>
    </source>
</evidence>
<protein>
    <recommendedName>
        <fullName evidence="6">Transcriptional regulator</fullName>
    </recommendedName>
</protein>
<gene>
    <name evidence="4" type="ORF">GCM10007383_07180</name>
</gene>
<keyword evidence="2" id="KW-0238">DNA-binding</keyword>
<keyword evidence="1" id="KW-0805">Transcription regulation</keyword>
<dbReference type="AlphaFoldDB" id="A0A918MIQ6"/>
<evidence type="ECO:0000313" key="4">
    <source>
        <dbReference type="EMBL" id="GGW24949.1"/>
    </source>
</evidence>
<evidence type="ECO:0000256" key="3">
    <source>
        <dbReference type="ARBA" id="ARBA00023163"/>
    </source>
</evidence>
<dbReference type="EMBL" id="BMWP01000003">
    <property type="protein sequence ID" value="GGW24949.1"/>
    <property type="molecule type" value="Genomic_DNA"/>
</dbReference>
<sequence length="167" mass="19464">MATDLEKNQLIEELGVYFENNKILPPLAARIFAMLILTDQEGISFDDFVEGLFASKSSISTNLQLLQATGRIIYFTKPGDRKRYFKISPNDIFEQLDKKIEQWETEKEMHLKVYKFKKNLLKINSNSQEDMPGLHYTKTYAKLAEYFIENLNQLKENLKITVNSNSK</sequence>
<evidence type="ECO:0000313" key="5">
    <source>
        <dbReference type="Proteomes" id="UP000634668"/>
    </source>
</evidence>
<reference evidence="4" key="2">
    <citation type="submission" date="2020-09" db="EMBL/GenBank/DDBJ databases">
        <authorList>
            <person name="Sun Q."/>
            <person name="Kim S."/>
        </authorList>
    </citation>
    <scope>NUCLEOTIDE SEQUENCE</scope>
    <source>
        <strain evidence="4">KCTC 12113</strain>
    </source>
</reference>
<keyword evidence="5" id="KW-1185">Reference proteome</keyword>
<proteinExistence type="predicted"/>
<dbReference type="InterPro" id="IPR036390">
    <property type="entry name" value="WH_DNA-bd_sf"/>
</dbReference>
<dbReference type="RefSeq" id="WP_026811901.1">
    <property type="nucleotide sequence ID" value="NZ_BMWP01000003.1"/>
</dbReference>
<comment type="caution">
    <text evidence="4">The sequence shown here is derived from an EMBL/GenBank/DDBJ whole genome shotgun (WGS) entry which is preliminary data.</text>
</comment>
<accession>A0A918MIQ6</accession>
<name>A0A918MIQ6_9FLAO</name>
<dbReference type="InterPro" id="IPR036388">
    <property type="entry name" value="WH-like_DNA-bd_sf"/>
</dbReference>